<feature type="transmembrane region" description="Helical" evidence="2">
    <location>
        <begin position="230"/>
        <end position="250"/>
    </location>
</feature>
<keyword evidence="4" id="KW-1185">Reference proteome</keyword>
<feature type="transmembrane region" description="Helical" evidence="2">
    <location>
        <begin position="426"/>
        <end position="443"/>
    </location>
</feature>
<evidence type="ECO:0000313" key="4">
    <source>
        <dbReference type="Proteomes" id="UP000298355"/>
    </source>
</evidence>
<feature type="transmembrane region" description="Helical" evidence="2">
    <location>
        <begin position="1007"/>
        <end position="1028"/>
    </location>
</feature>
<proteinExistence type="predicted"/>
<feature type="compositionally biased region" description="Basic residues" evidence="1">
    <location>
        <begin position="1598"/>
        <end position="1607"/>
    </location>
</feature>
<feature type="transmembrane region" description="Helical" evidence="2">
    <location>
        <begin position="1291"/>
        <end position="1311"/>
    </location>
</feature>
<feature type="transmembrane region" description="Helical" evidence="2">
    <location>
        <begin position="84"/>
        <end position="103"/>
    </location>
</feature>
<feature type="transmembrane region" description="Helical" evidence="2">
    <location>
        <begin position="572"/>
        <end position="591"/>
    </location>
</feature>
<feature type="region of interest" description="Disordered" evidence="1">
    <location>
        <begin position="1598"/>
        <end position="1620"/>
    </location>
</feature>
<feature type="transmembrane region" description="Helical" evidence="2">
    <location>
        <begin position="1261"/>
        <end position="1279"/>
    </location>
</feature>
<feature type="transmembrane region" description="Helical" evidence="2">
    <location>
        <begin position="49"/>
        <end position="69"/>
    </location>
</feature>
<feature type="compositionally biased region" description="Basic residues" evidence="1">
    <location>
        <begin position="1418"/>
        <end position="1427"/>
    </location>
</feature>
<feature type="compositionally biased region" description="Low complexity" evidence="1">
    <location>
        <begin position="1350"/>
        <end position="1364"/>
    </location>
</feature>
<feature type="compositionally biased region" description="Low complexity" evidence="1">
    <location>
        <begin position="1499"/>
        <end position="1509"/>
    </location>
</feature>
<feature type="transmembrane region" description="Helical" evidence="2">
    <location>
        <begin position="815"/>
        <end position="833"/>
    </location>
</feature>
<feature type="transmembrane region" description="Helical" evidence="2">
    <location>
        <begin position="289"/>
        <end position="309"/>
    </location>
</feature>
<feature type="transmembrane region" description="Helical" evidence="2">
    <location>
        <begin position="845"/>
        <end position="863"/>
    </location>
</feature>
<feature type="transmembrane region" description="Helical" evidence="2">
    <location>
        <begin position="1235"/>
        <end position="1255"/>
    </location>
</feature>
<feature type="transmembrane region" description="Helical" evidence="2">
    <location>
        <begin position="935"/>
        <end position="952"/>
    </location>
</feature>
<feature type="transmembrane region" description="Helical" evidence="2">
    <location>
        <begin position="1192"/>
        <end position="1214"/>
    </location>
</feature>
<gene>
    <name evidence="3" type="ORF">E3O65_13495</name>
</gene>
<feature type="transmembrane region" description="Helical" evidence="2">
    <location>
        <begin position="756"/>
        <end position="775"/>
    </location>
</feature>
<reference evidence="3 4" key="1">
    <citation type="submission" date="2019-03" db="EMBL/GenBank/DDBJ databases">
        <title>Genomics of glacier-inhabiting Cryobacterium strains.</title>
        <authorList>
            <person name="Liu Q."/>
            <person name="Xin Y.-H."/>
        </authorList>
    </citation>
    <scope>NUCLEOTIDE SEQUENCE [LARGE SCALE GENOMIC DNA]</scope>
    <source>
        <strain evidence="3 4">TMT4-23</strain>
    </source>
</reference>
<dbReference type="EMBL" id="SOGJ01000027">
    <property type="protein sequence ID" value="TFC96375.1"/>
    <property type="molecule type" value="Genomic_DNA"/>
</dbReference>
<feature type="compositionally biased region" description="Basic and acidic residues" evidence="1">
    <location>
        <begin position="1610"/>
        <end position="1620"/>
    </location>
</feature>
<evidence type="ECO:0000256" key="2">
    <source>
        <dbReference type="SAM" id="Phobius"/>
    </source>
</evidence>
<feature type="compositionally biased region" description="Basic and acidic residues" evidence="1">
    <location>
        <begin position="1488"/>
        <end position="1497"/>
    </location>
</feature>
<feature type="region of interest" description="Disordered" evidence="1">
    <location>
        <begin position="1342"/>
        <end position="1440"/>
    </location>
</feature>
<feature type="transmembrane region" description="Helical" evidence="2">
    <location>
        <begin position="110"/>
        <end position="130"/>
    </location>
</feature>
<protein>
    <recommendedName>
        <fullName evidence="5">DUF2339 domain-containing protein</fullName>
    </recommendedName>
</protein>
<organism evidence="3 4">
    <name type="scientific">Cryobacterium breve</name>
    <dbReference type="NCBI Taxonomy" id="1259258"/>
    <lineage>
        <taxon>Bacteria</taxon>
        <taxon>Bacillati</taxon>
        <taxon>Actinomycetota</taxon>
        <taxon>Actinomycetes</taxon>
        <taxon>Micrococcales</taxon>
        <taxon>Microbacteriaceae</taxon>
        <taxon>Cryobacterium</taxon>
    </lineage>
</organism>
<feature type="compositionally biased region" description="Low complexity" evidence="1">
    <location>
        <begin position="1520"/>
        <end position="1530"/>
    </location>
</feature>
<evidence type="ECO:0008006" key="5">
    <source>
        <dbReference type="Google" id="ProtNLM"/>
    </source>
</evidence>
<feature type="transmembrane region" description="Helical" evidence="2">
    <location>
        <begin position="675"/>
        <end position="696"/>
    </location>
</feature>
<feature type="transmembrane region" description="Helical" evidence="2">
    <location>
        <begin position="478"/>
        <end position="496"/>
    </location>
</feature>
<feature type="transmembrane region" description="Helical" evidence="2">
    <location>
        <begin position="787"/>
        <end position="809"/>
    </location>
</feature>
<feature type="transmembrane region" description="Helical" evidence="2">
    <location>
        <begin position="899"/>
        <end position="923"/>
    </location>
</feature>
<feature type="transmembrane region" description="Helical" evidence="2">
    <location>
        <begin position="136"/>
        <end position="154"/>
    </location>
</feature>
<keyword evidence="2" id="KW-0812">Transmembrane</keyword>
<comment type="caution">
    <text evidence="3">The sequence shown here is derived from an EMBL/GenBank/DDBJ whole genome shotgun (WGS) entry which is preliminary data.</text>
</comment>
<feature type="transmembrane region" description="Helical" evidence="2">
    <location>
        <begin position="349"/>
        <end position="377"/>
    </location>
</feature>
<feature type="transmembrane region" description="Helical" evidence="2">
    <location>
        <begin position="639"/>
        <end position="655"/>
    </location>
</feature>
<feature type="transmembrane region" description="Helical" evidence="2">
    <location>
        <begin position="397"/>
        <end position="414"/>
    </location>
</feature>
<feature type="transmembrane region" description="Helical" evidence="2">
    <location>
        <begin position="598"/>
        <end position="619"/>
    </location>
</feature>
<feature type="transmembrane region" description="Helical" evidence="2">
    <location>
        <begin position="1125"/>
        <end position="1146"/>
    </location>
</feature>
<feature type="transmembrane region" description="Helical" evidence="2">
    <location>
        <begin position="702"/>
        <end position="725"/>
    </location>
</feature>
<feature type="region of interest" description="Disordered" evidence="1">
    <location>
        <begin position="159"/>
        <end position="181"/>
    </location>
</feature>
<feature type="transmembrane region" description="Helical" evidence="2">
    <location>
        <begin position="964"/>
        <end position="987"/>
    </location>
</feature>
<keyword evidence="2" id="KW-0472">Membrane</keyword>
<feature type="transmembrane region" description="Helical" evidence="2">
    <location>
        <begin position="502"/>
        <end position="521"/>
    </location>
</feature>
<feature type="transmembrane region" description="Helical" evidence="2">
    <location>
        <begin position="533"/>
        <end position="552"/>
    </location>
</feature>
<feature type="transmembrane region" description="Helical" evidence="2">
    <location>
        <begin position="315"/>
        <end position="337"/>
    </location>
</feature>
<sequence>MTLVSVAAIFFLTVTWIFAGLEVRSAIVAATTGAALITAGVLRRKRLVATAEGIGVLAVVLVLLDAWALRQNDLFGLASADWPTYWGTTLVTCTALFLLWHALSGLRVASVAGFAAAAPGLGLLAAGLASGQDEPLRLFVGFLGAAVGALLHPLTLPRRGSASGTTASAVAGTTGDPADDAIEENSATRRIPGQWMPRVAKNSAVTDAADPLSTPARHFWPSADRVPERITVLTLGGLALVLATLTSAFVSPDSTVAPFLTLCTVTVTAVLHLLLVLRRAETGAVYAGFAYFCAGLVSLTLTTVVPLVAYRADDLTLAIIVPLLIATLITLGAEFLARRRSTGPARTAFIVGGSTATLIAASLAVLVVSFAALPLLVLLGHGLTGEAAPAPVRANSVWALGTLAAVGLLVGLAWKIGRVLTGRRRVLAWLFLAIAVLAVPFSGPVLPVTLIYVLLGFLSLGALLLERGGRLSLGSFRVVVRTFLVVTIGLGYVISWQSSTTWWIGSVAAIAVLLGSRLLIARTIAAGATSARGLLLSGAIVLSLIASVALPGMLSLHESRSGTGLVAEAARALTLATALAQLLVALPLRLLTRPDRNWAFLTLLTPTVVAFSLPIAAIAEDLSALERATLLQGGPVAGIAHSAVLFAALLLWLLLRGNRAAGTAASCEILAVPRVIAAIGVAPVLLLLLGSIARALTTTTDARILLVPAAALFGCGLALALGVLSGRSRDRIGLESGALLILGPGTVWALGTAHPLGWLMLLLAAVATLLTAITPDGLFGSLSPRRHLGWAALALGIAGLWLGLARAGTLAPEPYVLPVAGILLLLAVLIRRFGRVEHTAAASPVAALLTLAGLLVAIAPLALASATGSLLRAVLVSSVSAVLLLGAGVPRWAPPRSAYLAAAAAAGTTGLVLTSVVQATAALSDPGVPDARLEYWLLPLAAVIAGAFLLSRQTDAATRSSRRLAAIALLLLALTLLTIAEISTLGWAGSRIRDEGLTWGAGSGSDVVTGLRASVLVLALSLTHVLALWRPRAPLTVGVGWTAAGLAAVAALSSVLTGATEPFELGTMPLALAVVVGQVLSRPVLPSATTESAQRLSSAAARRIAAGLALALLPSALVGGTGGGLLRPIVALALGGALGLGGAFLLSRPRWTALAWPALGVGALTVAVVAWTRIRSLLGTDPVGPDTRLEAWLLPAVLLLLGIGAGAIAAVANGPGTPGTGAAASAPTAARGRRFGYGVLVSTLVAGLLTEVLALDFAPLAEPRVILLAWTFAAAHVLVVRFDRSGEGRSLGGVAIAAAGVAVLAALTAVFPEPIELVTVPVGVALVLGRLLAGRRSGIGGCGPDDRGPHPAAAAADAARPGRPTRGLATAHPAHRGRGGHRSGDRRPPHPARRNRPFDGCRPPHRLRPVRPGDPGHPRGRGVRSRLRAAGDHPRDPAGLHLLRTAPRGLLVRRQPAGPPCCLGIHRGRRCGRGCRSCLGRTRHNRDRQRSARDRPARQRPATPRRGAALPQLAVARPWPAGAPGALTATGRHRGRALADRCAGPGRHACDRRRADAQAAGTVRDRCRGAAHPWGGAALALDLAGLRRGPVVAVAGGRRHPAHRSGRPLRAADRQLQGDRAERVGAAVAALR</sequence>
<feature type="compositionally biased region" description="Basic and acidic residues" evidence="1">
    <location>
        <begin position="1429"/>
        <end position="1438"/>
    </location>
</feature>
<dbReference type="Proteomes" id="UP000298355">
    <property type="component" value="Unassembled WGS sequence"/>
</dbReference>
<feature type="transmembrane region" description="Helical" evidence="2">
    <location>
        <begin position="256"/>
        <end position="277"/>
    </location>
</feature>
<accession>A0ABY2J031</accession>
<feature type="compositionally biased region" description="Low complexity" evidence="1">
    <location>
        <begin position="160"/>
        <end position="175"/>
    </location>
</feature>
<feature type="transmembrane region" description="Helical" evidence="2">
    <location>
        <begin position="449"/>
        <end position="466"/>
    </location>
</feature>
<feature type="transmembrane region" description="Helical" evidence="2">
    <location>
        <begin position="1035"/>
        <end position="1056"/>
    </location>
</feature>
<feature type="region of interest" description="Disordered" evidence="1">
    <location>
        <begin position="1476"/>
        <end position="1533"/>
    </location>
</feature>
<keyword evidence="2" id="KW-1133">Transmembrane helix</keyword>
<evidence type="ECO:0000313" key="3">
    <source>
        <dbReference type="EMBL" id="TFC96375.1"/>
    </source>
</evidence>
<name>A0ABY2J031_9MICO</name>
<feature type="transmembrane region" description="Helical" evidence="2">
    <location>
        <begin position="1153"/>
        <end position="1172"/>
    </location>
</feature>
<evidence type="ECO:0000256" key="1">
    <source>
        <dbReference type="SAM" id="MobiDB-lite"/>
    </source>
</evidence>
<feature type="transmembrane region" description="Helical" evidence="2">
    <location>
        <begin position="732"/>
        <end position="750"/>
    </location>
</feature>
<feature type="transmembrane region" description="Helical" evidence="2">
    <location>
        <begin position="869"/>
        <end position="887"/>
    </location>
</feature>